<gene>
    <name evidence="4" type="ORF">H0E82_13535</name>
</gene>
<feature type="region of interest" description="Disordered" evidence="2">
    <location>
        <begin position="1"/>
        <end position="40"/>
    </location>
</feature>
<comment type="caution">
    <text evidence="4">The sequence shown here is derived from an EMBL/GenBank/DDBJ whole genome shotgun (WGS) entry which is preliminary data.</text>
</comment>
<sequence>MSGCAPAGTGRRSGSGAGRPTGDGRDGAAPRRPHEDAPAVTGRDDVLIVGGGVIGLASGLALLGAGRQVRVLEAGTAGCGSSHGNCGTITPSHAAPLAAPGTVARALRWMLSPDAPLRVSPRVDPALWYWMAGFARRCNRRDWLRGMQARAALLQASRAAFPEWLSAHGIECEFLPSGVDHVYRDPAQFAAFADEATHLRALGIPVEMIDGDIYLRGEPALREGVVGAVRFDGDARLRPDRYVAGLARAFQAAGGTLVEGCEVLAAGEVRDGVHVTTSRGAFAGRDLLLATGAWSPRLARALRLRVPVQPGKGYSITYSRPARVPQRPMVLHERSVCVTAWDSGFRLGSTMEFSGYDRSLNRVRLDALVRGARDYLHVPEGPVREEEWYGWRPMSVDDVPILGAVPGARHLWLATGHGMLGVSMSVATGHLMTDLICGRAPRLDPAPYAPDRFA</sequence>
<name>A0A7Z0TZU1_9GAMM</name>
<feature type="compositionally biased region" description="Gly residues" evidence="2">
    <location>
        <begin position="11"/>
        <end position="21"/>
    </location>
</feature>
<feature type="domain" description="FAD dependent oxidoreductase" evidence="3">
    <location>
        <begin position="45"/>
        <end position="435"/>
    </location>
</feature>
<reference evidence="4 5" key="1">
    <citation type="submission" date="2020-07" db="EMBL/GenBank/DDBJ databases">
        <title>isolation of Luteimonas sp. SJ-16.</title>
        <authorList>
            <person name="Huang X.-X."/>
            <person name="Xu L."/>
            <person name="Sun J.-Q."/>
        </authorList>
    </citation>
    <scope>NUCLEOTIDE SEQUENCE [LARGE SCALE GENOMIC DNA]</scope>
    <source>
        <strain evidence="4 5">SJ-16</strain>
    </source>
</reference>
<proteinExistence type="predicted"/>
<dbReference type="Pfam" id="PF01266">
    <property type="entry name" value="DAO"/>
    <property type="match status" value="1"/>
</dbReference>
<dbReference type="AlphaFoldDB" id="A0A7Z0TZU1"/>
<evidence type="ECO:0000313" key="4">
    <source>
        <dbReference type="EMBL" id="NYZ63772.1"/>
    </source>
</evidence>
<dbReference type="Gene3D" id="3.30.9.10">
    <property type="entry name" value="D-Amino Acid Oxidase, subunit A, domain 2"/>
    <property type="match status" value="1"/>
</dbReference>
<dbReference type="InterPro" id="IPR036188">
    <property type="entry name" value="FAD/NAD-bd_sf"/>
</dbReference>
<dbReference type="PANTHER" id="PTHR13847:SF289">
    <property type="entry name" value="GLYCINE OXIDASE"/>
    <property type="match status" value="1"/>
</dbReference>
<evidence type="ECO:0000313" key="5">
    <source>
        <dbReference type="Proteomes" id="UP000589896"/>
    </source>
</evidence>
<dbReference type="EMBL" id="JACCJZ010000020">
    <property type="protein sequence ID" value="NYZ63772.1"/>
    <property type="molecule type" value="Genomic_DNA"/>
</dbReference>
<evidence type="ECO:0000256" key="2">
    <source>
        <dbReference type="SAM" id="MobiDB-lite"/>
    </source>
</evidence>
<dbReference type="GO" id="GO:0005737">
    <property type="term" value="C:cytoplasm"/>
    <property type="evidence" value="ECO:0007669"/>
    <property type="project" value="TreeGrafter"/>
</dbReference>
<protein>
    <submittedName>
        <fullName evidence="4">FAD-dependent oxidoreductase</fullName>
    </submittedName>
</protein>
<dbReference type="Proteomes" id="UP000589896">
    <property type="component" value="Unassembled WGS sequence"/>
</dbReference>
<evidence type="ECO:0000256" key="1">
    <source>
        <dbReference type="ARBA" id="ARBA00023002"/>
    </source>
</evidence>
<keyword evidence="1" id="KW-0560">Oxidoreductase</keyword>
<accession>A0A7Z0TZU1</accession>
<dbReference type="GO" id="GO:0016491">
    <property type="term" value="F:oxidoreductase activity"/>
    <property type="evidence" value="ECO:0007669"/>
    <property type="project" value="UniProtKB-KW"/>
</dbReference>
<dbReference type="SUPFAM" id="SSF54373">
    <property type="entry name" value="FAD-linked reductases, C-terminal domain"/>
    <property type="match status" value="1"/>
</dbReference>
<dbReference type="PANTHER" id="PTHR13847">
    <property type="entry name" value="SARCOSINE DEHYDROGENASE-RELATED"/>
    <property type="match status" value="1"/>
</dbReference>
<feature type="compositionally biased region" description="Low complexity" evidence="2">
    <location>
        <begin position="1"/>
        <end position="10"/>
    </location>
</feature>
<evidence type="ECO:0000259" key="3">
    <source>
        <dbReference type="Pfam" id="PF01266"/>
    </source>
</evidence>
<dbReference type="SUPFAM" id="SSF51905">
    <property type="entry name" value="FAD/NAD(P)-binding domain"/>
    <property type="match status" value="1"/>
</dbReference>
<dbReference type="InterPro" id="IPR006076">
    <property type="entry name" value="FAD-dep_OxRdtase"/>
</dbReference>
<keyword evidence="5" id="KW-1185">Reference proteome</keyword>
<feature type="compositionally biased region" description="Basic and acidic residues" evidence="2">
    <location>
        <begin position="22"/>
        <end position="40"/>
    </location>
</feature>
<organism evidence="4 5">
    <name type="scientific">Luteimonas deserti</name>
    <dbReference type="NCBI Taxonomy" id="2752306"/>
    <lineage>
        <taxon>Bacteria</taxon>
        <taxon>Pseudomonadati</taxon>
        <taxon>Pseudomonadota</taxon>
        <taxon>Gammaproteobacteria</taxon>
        <taxon>Lysobacterales</taxon>
        <taxon>Lysobacteraceae</taxon>
        <taxon>Luteimonas</taxon>
    </lineage>
</organism>
<dbReference type="Gene3D" id="3.50.50.60">
    <property type="entry name" value="FAD/NAD(P)-binding domain"/>
    <property type="match status" value="2"/>
</dbReference>